<evidence type="ECO:0000313" key="1">
    <source>
        <dbReference type="EMBL" id="MPC77039.1"/>
    </source>
</evidence>
<reference evidence="1 2" key="1">
    <citation type="submission" date="2019-05" db="EMBL/GenBank/DDBJ databases">
        <title>Another draft genome of Portunus trituberculatus and its Hox gene families provides insights of decapod evolution.</title>
        <authorList>
            <person name="Jeong J.-H."/>
            <person name="Song I."/>
            <person name="Kim S."/>
            <person name="Choi T."/>
            <person name="Kim D."/>
            <person name="Ryu S."/>
            <person name="Kim W."/>
        </authorList>
    </citation>
    <scope>NUCLEOTIDE SEQUENCE [LARGE SCALE GENOMIC DNA]</scope>
    <source>
        <tissue evidence="1">Muscle</tissue>
    </source>
</reference>
<keyword evidence="2" id="KW-1185">Reference proteome</keyword>
<protein>
    <submittedName>
        <fullName evidence="1">Uncharacterized protein</fullName>
    </submittedName>
</protein>
<dbReference type="EMBL" id="VSRR010044866">
    <property type="protein sequence ID" value="MPC77039.1"/>
    <property type="molecule type" value="Genomic_DNA"/>
</dbReference>
<gene>
    <name evidence="1" type="ORF">E2C01_071478</name>
</gene>
<name>A0A5B7I584_PORTR</name>
<sequence>MRLRARFLPCRVKGHDASNYAAASTELLPPVRPPSLGKNPDRHALPKKKHSLLRFAFPHPELLISLSKPFLVHAIVLSEWPNESLFLLCTSHCLPLRHVTSYPRVLHDRGTKAVEEAYIVALLS</sequence>
<accession>A0A5B7I584</accession>
<proteinExistence type="predicted"/>
<organism evidence="1 2">
    <name type="scientific">Portunus trituberculatus</name>
    <name type="common">Swimming crab</name>
    <name type="synonym">Neptunus trituberculatus</name>
    <dbReference type="NCBI Taxonomy" id="210409"/>
    <lineage>
        <taxon>Eukaryota</taxon>
        <taxon>Metazoa</taxon>
        <taxon>Ecdysozoa</taxon>
        <taxon>Arthropoda</taxon>
        <taxon>Crustacea</taxon>
        <taxon>Multicrustacea</taxon>
        <taxon>Malacostraca</taxon>
        <taxon>Eumalacostraca</taxon>
        <taxon>Eucarida</taxon>
        <taxon>Decapoda</taxon>
        <taxon>Pleocyemata</taxon>
        <taxon>Brachyura</taxon>
        <taxon>Eubrachyura</taxon>
        <taxon>Portunoidea</taxon>
        <taxon>Portunidae</taxon>
        <taxon>Portuninae</taxon>
        <taxon>Portunus</taxon>
    </lineage>
</organism>
<dbReference type="AlphaFoldDB" id="A0A5B7I584"/>
<comment type="caution">
    <text evidence="1">The sequence shown here is derived from an EMBL/GenBank/DDBJ whole genome shotgun (WGS) entry which is preliminary data.</text>
</comment>
<dbReference type="Proteomes" id="UP000324222">
    <property type="component" value="Unassembled WGS sequence"/>
</dbReference>
<evidence type="ECO:0000313" key="2">
    <source>
        <dbReference type="Proteomes" id="UP000324222"/>
    </source>
</evidence>